<dbReference type="AlphaFoldDB" id="A0A0R3MKR5"/>
<comment type="caution">
    <text evidence="2">The sequence shown here is derived from an EMBL/GenBank/DDBJ whole genome shotgun (WGS) entry which is preliminary data.</text>
</comment>
<dbReference type="OrthoDB" id="9804312at2"/>
<dbReference type="EMBL" id="LLYA01000194">
    <property type="protein sequence ID" value="KRR18501.1"/>
    <property type="molecule type" value="Genomic_DNA"/>
</dbReference>
<dbReference type="InterPro" id="IPR029063">
    <property type="entry name" value="SAM-dependent_MTases_sf"/>
</dbReference>
<keyword evidence="3" id="KW-1185">Reference proteome</keyword>
<dbReference type="GO" id="GO:0008168">
    <property type="term" value="F:methyltransferase activity"/>
    <property type="evidence" value="ECO:0007669"/>
    <property type="project" value="TreeGrafter"/>
</dbReference>
<evidence type="ECO:0000313" key="2">
    <source>
        <dbReference type="EMBL" id="KRR18501.1"/>
    </source>
</evidence>
<dbReference type="PANTHER" id="PTHR43591">
    <property type="entry name" value="METHYLTRANSFERASE"/>
    <property type="match status" value="1"/>
</dbReference>
<evidence type="ECO:0000313" key="3">
    <source>
        <dbReference type="Proteomes" id="UP000052023"/>
    </source>
</evidence>
<dbReference type="InterPro" id="IPR041698">
    <property type="entry name" value="Methyltransf_25"/>
</dbReference>
<organism evidence="2 3">
    <name type="scientific">Bradyrhizobium retamae</name>
    <dbReference type="NCBI Taxonomy" id="1300035"/>
    <lineage>
        <taxon>Bacteria</taxon>
        <taxon>Pseudomonadati</taxon>
        <taxon>Pseudomonadota</taxon>
        <taxon>Alphaproteobacteria</taxon>
        <taxon>Hyphomicrobiales</taxon>
        <taxon>Nitrobacteraceae</taxon>
        <taxon>Bradyrhizobium</taxon>
    </lineage>
</organism>
<dbReference type="Gene3D" id="3.40.50.150">
    <property type="entry name" value="Vaccinia Virus protein VP39"/>
    <property type="match status" value="1"/>
</dbReference>
<gene>
    <name evidence="2" type="ORF">CQ13_34845</name>
</gene>
<reference evidence="2 3" key="1">
    <citation type="submission" date="2014-03" db="EMBL/GenBank/DDBJ databases">
        <title>Bradyrhizobium valentinum sp. nov., isolated from effective nodules of Lupinus mariae-josephae, a lupine endemic of basic-lime soils in Eastern Spain.</title>
        <authorList>
            <person name="Duran D."/>
            <person name="Rey L."/>
            <person name="Navarro A."/>
            <person name="Busquets A."/>
            <person name="Imperial J."/>
            <person name="Ruiz-Argueso T."/>
        </authorList>
    </citation>
    <scope>NUCLEOTIDE SEQUENCE [LARGE SCALE GENOMIC DNA]</scope>
    <source>
        <strain evidence="2 3">Ro19</strain>
    </source>
</reference>
<dbReference type="Proteomes" id="UP000052023">
    <property type="component" value="Unassembled WGS sequence"/>
</dbReference>
<feature type="domain" description="Methyltransferase" evidence="1">
    <location>
        <begin position="63"/>
        <end position="155"/>
    </location>
</feature>
<dbReference type="PANTHER" id="PTHR43591:SF24">
    <property type="entry name" value="2-METHOXY-6-POLYPRENYL-1,4-BENZOQUINOL METHYLASE, MITOCHONDRIAL"/>
    <property type="match status" value="1"/>
</dbReference>
<protein>
    <recommendedName>
        <fullName evidence="1">Methyltransferase domain-containing protein</fullName>
    </recommendedName>
</protein>
<proteinExistence type="predicted"/>
<evidence type="ECO:0000259" key="1">
    <source>
        <dbReference type="Pfam" id="PF13649"/>
    </source>
</evidence>
<sequence length="264" mass="29862">MPEQHKQAPTDESAYRLPFEVEGVYSTSTICRKVENEARDYVDELLSDKLSIVRAHVRPGMLVDLCCATGGHLLDFSLLAEEAVGIDFSQPYIAQAKRDAAEQKVLNVRFLVGNAKALPLRDQSVGTLYSFSSLYVIPDIKGVFTELGRVLKPGGRAILDLQNSWSLNAFCVRRYADLAPSFPISVNQMFSLALENNFAIVEHRAFQILPLWAGKPKWLWPLLHPGWKRIMKRRVRGRMLDEWVSSSRLLKPFAARHLIVIEKA</sequence>
<accession>A0A0R3MKR5</accession>
<dbReference type="SUPFAM" id="SSF53335">
    <property type="entry name" value="S-adenosyl-L-methionine-dependent methyltransferases"/>
    <property type="match status" value="1"/>
</dbReference>
<name>A0A0R3MKR5_9BRAD</name>
<dbReference type="RefSeq" id="WP_082637796.1">
    <property type="nucleotide sequence ID" value="NZ_LLYA01000194.1"/>
</dbReference>
<dbReference type="Pfam" id="PF13649">
    <property type="entry name" value="Methyltransf_25"/>
    <property type="match status" value="1"/>
</dbReference>
<dbReference type="CDD" id="cd02440">
    <property type="entry name" value="AdoMet_MTases"/>
    <property type="match status" value="1"/>
</dbReference>